<dbReference type="PANTHER" id="PTHR42951:SF17">
    <property type="entry name" value="METALLO-BETA-LACTAMASE DOMAIN-CONTAINING PROTEIN"/>
    <property type="match status" value="1"/>
</dbReference>
<dbReference type="OrthoDB" id="9802248at2"/>
<dbReference type="GO" id="GO:0016787">
    <property type="term" value="F:hydrolase activity"/>
    <property type="evidence" value="ECO:0007669"/>
    <property type="project" value="UniProtKB-KW"/>
</dbReference>
<keyword evidence="2" id="KW-0378">Hydrolase</keyword>
<dbReference type="RefSeq" id="WP_114916128.1">
    <property type="nucleotide sequence ID" value="NZ_CP024848.1"/>
</dbReference>
<dbReference type="KEGG" id="ocn:CUC15_07855"/>
<dbReference type="InterPro" id="IPR036866">
    <property type="entry name" value="RibonucZ/Hydroxyglut_hydro"/>
</dbReference>
<dbReference type="EMBL" id="CP024848">
    <property type="protein sequence ID" value="AXI08833.1"/>
    <property type="molecule type" value="Genomic_DNA"/>
</dbReference>
<organism evidence="2 3">
    <name type="scientific">Oceanobacillus zhaokaii</name>
    <dbReference type="NCBI Taxonomy" id="2052660"/>
    <lineage>
        <taxon>Bacteria</taxon>
        <taxon>Bacillati</taxon>
        <taxon>Bacillota</taxon>
        <taxon>Bacilli</taxon>
        <taxon>Bacillales</taxon>
        <taxon>Bacillaceae</taxon>
        <taxon>Oceanobacillus</taxon>
    </lineage>
</organism>
<dbReference type="SMART" id="SM00849">
    <property type="entry name" value="Lactamase_B"/>
    <property type="match status" value="1"/>
</dbReference>
<dbReference type="CDD" id="cd07721">
    <property type="entry name" value="yflN-like_MBL-fold"/>
    <property type="match status" value="1"/>
</dbReference>
<dbReference type="InterPro" id="IPR050855">
    <property type="entry name" value="NDM-1-like"/>
</dbReference>
<evidence type="ECO:0000313" key="3">
    <source>
        <dbReference type="Proteomes" id="UP000253908"/>
    </source>
</evidence>
<dbReference type="Pfam" id="PF00753">
    <property type="entry name" value="Lactamase_B"/>
    <property type="match status" value="1"/>
</dbReference>
<keyword evidence="3" id="KW-1185">Reference proteome</keyword>
<name>A0A345PFQ3_9BACI</name>
<feature type="domain" description="Metallo-beta-lactamase" evidence="1">
    <location>
        <begin position="38"/>
        <end position="248"/>
    </location>
</feature>
<dbReference type="AlphaFoldDB" id="A0A345PFQ3"/>
<reference evidence="3" key="1">
    <citation type="submission" date="2017-11" db="EMBL/GenBank/DDBJ databases">
        <authorList>
            <person name="Zhu W."/>
        </authorList>
    </citation>
    <scope>NUCLEOTIDE SEQUENCE [LARGE SCALE GENOMIC DNA]</scope>
    <source>
        <strain evidence="3">160</strain>
    </source>
</reference>
<evidence type="ECO:0000259" key="1">
    <source>
        <dbReference type="SMART" id="SM00849"/>
    </source>
</evidence>
<gene>
    <name evidence="2" type="ORF">CUC15_07855</name>
</gene>
<dbReference type="SUPFAM" id="SSF56281">
    <property type="entry name" value="Metallo-hydrolase/oxidoreductase"/>
    <property type="match status" value="1"/>
</dbReference>
<dbReference type="InterPro" id="IPR001279">
    <property type="entry name" value="Metallo-B-lactamas"/>
</dbReference>
<dbReference type="PANTHER" id="PTHR42951">
    <property type="entry name" value="METALLO-BETA-LACTAMASE DOMAIN-CONTAINING"/>
    <property type="match status" value="1"/>
</dbReference>
<evidence type="ECO:0000313" key="2">
    <source>
        <dbReference type="EMBL" id="AXI08833.1"/>
    </source>
</evidence>
<protein>
    <submittedName>
        <fullName evidence="2">MBL fold metallo-hydrolase</fullName>
    </submittedName>
</protein>
<accession>A0A345PFQ3</accession>
<proteinExistence type="predicted"/>
<dbReference type="Proteomes" id="UP000253908">
    <property type="component" value="Chromosome"/>
</dbReference>
<dbReference type="Gene3D" id="3.60.15.10">
    <property type="entry name" value="Ribonuclease Z/Hydroxyacylglutathione hydrolase-like"/>
    <property type="match status" value="1"/>
</dbReference>
<sequence>MDKDIFYGEDYKYIPATSIGSGRSLEVLPDILCHTIQIVNICIVGNPNTKDFVLVDTGMPKSADKIISVVEEHFGTNSSPKAIILTHGHFDHVGAIIELVKKWEVPVFAHELEMPYLTGKMSYAEPDASVEGGLIAKMSQLFPNESINLGDHVQVLPADGSVPYLSDFRWVHTPGHSPGHISLFRDEDGVLIAGDAFVTVKQDSLYKVVTQEMEINGPPRYFTIDWNAARKSVEKLQDLKPNIVIPGHGRPVSGETLSKGLQKLVREFDEIAVPDYGKYVDNS</sequence>